<reference evidence="1" key="1">
    <citation type="journal article" date="2020" name="Nature">
        <title>Giant virus diversity and host interactions through global metagenomics.</title>
        <authorList>
            <person name="Schulz F."/>
            <person name="Roux S."/>
            <person name="Paez-Espino D."/>
            <person name="Jungbluth S."/>
            <person name="Walsh D.A."/>
            <person name="Denef V.J."/>
            <person name="McMahon K.D."/>
            <person name="Konstantinidis K.T."/>
            <person name="Eloe-Fadrosh E.A."/>
            <person name="Kyrpides N.C."/>
            <person name="Woyke T."/>
        </authorList>
    </citation>
    <scope>NUCLEOTIDE SEQUENCE</scope>
    <source>
        <strain evidence="1">GVMAG-M-3300023184-178</strain>
    </source>
</reference>
<name>A0A6C0HX52_9ZZZZ</name>
<dbReference type="AlphaFoldDB" id="A0A6C0HX52"/>
<evidence type="ECO:0000313" key="1">
    <source>
        <dbReference type="EMBL" id="QHT85089.1"/>
    </source>
</evidence>
<protein>
    <submittedName>
        <fullName evidence="1">Uncharacterized protein</fullName>
    </submittedName>
</protein>
<organism evidence="1">
    <name type="scientific">viral metagenome</name>
    <dbReference type="NCBI Taxonomy" id="1070528"/>
    <lineage>
        <taxon>unclassified sequences</taxon>
        <taxon>metagenomes</taxon>
        <taxon>organismal metagenomes</taxon>
    </lineage>
</organism>
<proteinExistence type="predicted"/>
<dbReference type="EMBL" id="MN740031">
    <property type="protein sequence ID" value="QHT85089.1"/>
    <property type="molecule type" value="Genomic_DNA"/>
</dbReference>
<sequence length="108" mass="13032">MSLQIFKKHVPNEVLFALLNDTSSKNEKHYIFNNASYKKGMFYGTIPTFLESCKPYYHQAKCKYLERKMTYNTFTTILRQICNYNQITYTSQIKYDKSTYEIAYYVYF</sequence>
<accession>A0A6C0HX52</accession>